<dbReference type="InterPro" id="IPR012338">
    <property type="entry name" value="Beta-lactam/transpept-like"/>
</dbReference>
<dbReference type="Gene3D" id="3.40.710.10">
    <property type="entry name" value="DD-peptidase/beta-lactamase superfamily"/>
    <property type="match status" value="1"/>
</dbReference>
<evidence type="ECO:0000256" key="5">
    <source>
        <dbReference type="ARBA" id="ARBA00023251"/>
    </source>
</evidence>
<organism evidence="8 9">
    <name type="scientific">Methylocella silvestris</name>
    <dbReference type="NCBI Taxonomy" id="199596"/>
    <lineage>
        <taxon>Bacteria</taxon>
        <taxon>Pseudomonadati</taxon>
        <taxon>Pseudomonadota</taxon>
        <taxon>Alphaproteobacteria</taxon>
        <taxon>Hyphomicrobiales</taxon>
        <taxon>Beijerinckiaceae</taxon>
        <taxon>Methylocella</taxon>
    </lineage>
</organism>
<dbReference type="Proteomes" id="UP000236286">
    <property type="component" value="Unassembled WGS sequence"/>
</dbReference>
<dbReference type="GO" id="GO:0008800">
    <property type="term" value="F:beta-lactamase activity"/>
    <property type="evidence" value="ECO:0007669"/>
    <property type="project" value="UniProtKB-UniRule"/>
</dbReference>
<dbReference type="GO" id="GO:0030655">
    <property type="term" value="P:beta-lactam antibiotic catabolic process"/>
    <property type="evidence" value="ECO:0007669"/>
    <property type="project" value="InterPro"/>
</dbReference>
<dbReference type="PANTHER" id="PTHR35333:SF3">
    <property type="entry name" value="BETA-LACTAMASE-TYPE TRANSPEPTIDASE FOLD CONTAINING PROTEIN"/>
    <property type="match status" value="1"/>
</dbReference>
<evidence type="ECO:0000313" key="9">
    <source>
        <dbReference type="Proteomes" id="UP000236286"/>
    </source>
</evidence>
<feature type="domain" description="Beta-lactamase class A catalytic" evidence="7">
    <location>
        <begin position="48"/>
        <end position="265"/>
    </location>
</feature>
<evidence type="ECO:0000259" key="7">
    <source>
        <dbReference type="Pfam" id="PF13354"/>
    </source>
</evidence>
<keyword evidence="4 6" id="KW-0378">Hydrolase</keyword>
<comment type="caution">
    <text evidence="8">The sequence shown here is derived from an EMBL/GenBank/DDBJ whole genome shotgun (WGS) entry which is preliminary data.</text>
</comment>
<evidence type="ECO:0000256" key="4">
    <source>
        <dbReference type="ARBA" id="ARBA00022801"/>
    </source>
</evidence>
<dbReference type="PRINTS" id="PR00118">
    <property type="entry name" value="BLACTAMASEA"/>
</dbReference>
<keyword evidence="5 6" id="KW-0046">Antibiotic resistance</keyword>
<gene>
    <name evidence="8" type="ORF">CR492_04480</name>
</gene>
<evidence type="ECO:0000256" key="6">
    <source>
        <dbReference type="RuleBase" id="RU361140"/>
    </source>
</evidence>
<dbReference type="SUPFAM" id="SSF56601">
    <property type="entry name" value="beta-lactamase/transpeptidase-like"/>
    <property type="match status" value="1"/>
</dbReference>
<dbReference type="InterPro" id="IPR000871">
    <property type="entry name" value="Beta-lactam_class-A"/>
</dbReference>
<accession>A0A2J7TKP3</accession>
<dbReference type="PANTHER" id="PTHR35333">
    <property type="entry name" value="BETA-LACTAMASE"/>
    <property type="match status" value="1"/>
</dbReference>
<dbReference type="OrthoDB" id="9784149at2"/>
<dbReference type="GO" id="GO:0046677">
    <property type="term" value="P:response to antibiotic"/>
    <property type="evidence" value="ECO:0007669"/>
    <property type="project" value="UniProtKB-UniRule"/>
</dbReference>
<dbReference type="EC" id="3.5.2.6" evidence="3 6"/>
<evidence type="ECO:0000256" key="2">
    <source>
        <dbReference type="ARBA" id="ARBA00009009"/>
    </source>
</evidence>
<dbReference type="EMBL" id="PDZR01000002">
    <property type="protein sequence ID" value="PNG27333.1"/>
    <property type="molecule type" value="Genomic_DNA"/>
</dbReference>
<dbReference type="InterPro" id="IPR045155">
    <property type="entry name" value="Beta-lactam_cat"/>
</dbReference>
<evidence type="ECO:0000256" key="1">
    <source>
        <dbReference type="ARBA" id="ARBA00001526"/>
    </source>
</evidence>
<dbReference type="PROSITE" id="PS00146">
    <property type="entry name" value="BETA_LACTAMASE_A"/>
    <property type="match status" value="1"/>
</dbReference>
<proteinExistence type="inferred from homology"/>
<evidence type="ECO:0000256" key="3">
    <source>
        <dbReference type="ARBA" id="ARBA00012865"/>
    </source>
</evidence>
<protein>
    <recommendedName>
        <fullName evidence="3 6">Beta-lactamase</fullName>
        <ecNumber evidence="3 6">3.5.2.6</ecNumber>
    </recommendedName>
</protein>
<reference evidence="8 9" key="1">
    <citation type="submission" date="2017-10" db="EMBL/GenBank/DDBJ databases">
        <title>Genome announcement of Methylocella silvestris TVC from permafrost.</title>
        <authorList>
            <person name="Wang J."/>
            <person name="Geng K."/>
            <person name="Ul-Haque F."/>
            <person name="Crombie A.T."/>
            <person name="Street L.E."/>
            <person name="Wookey P.A."/>
            <person name="Murrell J.C."/>
            <person name="Pratscher J."/>
        </authorList>
    </citation>
    <scope>NUCLEOTIDE SEQUENCE [LARGE SCALE GENOMIC DNA]</scope>
    <source>
        <strain evidence="8 9">TVC</strain>
    </source>
</reference>
<dbReference type="Pfam" id="PF13354">
    <property type="entry name" value="Beta-lactamase2"/>
    <property type="match status" value="1"/>
</dbReference>
<dbReference type="RefSeq" id="WP_102842530.1">
    <property type="nucleotide sequence ID" value="NZ_PDZR01000002.1"/>
</dbReference>
<dbReference type="AlphaFoldDB" id="A0A2J7TKP3"/>
<sequence>MIGRRGLLIGSLCTGAALFGFRAAAFDFDGQLHGALADLEQKHGGRLGVAILDTATMRRIARRGDERFPLCSTFKFLAAAFVLARVDRKEESLARRIIYASDVLVAHSPITEKHVAGDGLPVGEICKAAVSVGDNTAGNLLLDSFGGPAGLTAYVRSLGDNFTRIDRRETQLNEAAPGDPRDTTTPLAMLEILHKTVLGTALSAPSRQQLMAWLVASTTGGNRLRAGIPTGWRVGDKTGSGENNTTNDVAVIWPPRRAALIVTVYYTEARASAVERDSVLSEVGRLVAALN</sequence>
<name>A0A2J7TKP3_METSI</name>
<dbReference type="NCBIfam" id="NF033103">
    <property type="entry name" value="bla_class_A"/>
    <property type="match status" value="1"/>
</dbReference>
<comment type="catalytic activity">
    <reaction evidence="1 6">
        <text>a beta-lactam + H2O = a substituted beta-amino acid</text>
        <dbReference type="Rhea" id="RHEA:20401"/>
        <dbReference type="ChEBI" id="CHEBI:15377"/>
        <dbReference type="ChEBI" id="CHEBI:35627"/>
        <dbReference type="ChEBI" id="CHEBI:140347"/>
        <dbReference type="EC" id="3.5.2.6"/>
    </reaction>
</comment>
<dbReference type="InterPro" id="IPR023650">
    <property type="entry name" value="Beta-lactam_class-A_AS"/>
</dbReference>
<evidence type="ECO:0000313" key="8">
    <source>
        <dbReference type="EMBL" id="PNG27333.1"/>
    </source>
</evidence>
<comment type="similarity">
    <text evidence="2 6">Belongs to the class-A beta-lactamase family.</text>
</comment>